<reference evidence="1 2" key="1">
    <citation type="submission" date="2015-04" db="EMBL/GenBank/DDBJ databases">
        <authorList>
            <person name="Syromyatnikov M.Y."/>
            <person name="Popov V.N."/>
        </authorList>
    </citation>
    <scope>NUCLEOTIDE SEQUENCE [LARGE SCALE GENOMIC DNA]</scope>
</reference>
<proteinExistence type="predicted"/>
<evidence type="ECO:0000313" key="1">
    <source>
        <dbReference type="EMBL" id="CRK95343.1"/>
    </source>
</evidence>
<accession>A0A1J1I4T1</accession>
<dbReference type="EMBL" id="CVRI01000041">
    <property type="protein sequence ID" value="CRK95343.1"/>
    <property type="molecule type" value="Genomic_DNA"/>
</dbReference>
<name>A0A1J1I4T1_9DIPT</name>
<sequence length="65" mass="7646">MLKDNRFHVTVPSFGYRHVSYSATLSSTTIYTPLDMWSCGCISLRYIFPKKPQCTTLWLKYCMKE</sequence>
<organism evidence="1 2">
    <name type="scientific">Clunio marinus</name>
    <dbReference type="NCBI Taxonomy" id="568069"/>
    <lineage>
        <taxon>Eukaryota</taxon>
        <taxon>Metazoa</taxon>
        <taxon>Ecdysozoa</taxon>
        <taxon>Arthropoda</taxon>
        <taxon>Hexapoda</taxon>
        <taxon>Insecta</taxon>
        <taxon>Pterygota</taxon>
        <taxon>Neoptera</taxon>
        <taxon>Endopterygota</taxon>
        <taxon>Diptera</taxon>
        <taxon>Nematocera</taxon>
        <taxon>Chironomoidea</taxon>
        <taxon>Chironomidae</taxon>
        <taxon>Clunio</taxon>
    </lineage>
</organism>
<keyword evidence="2" id="KW-1185">Reference proteome</keyword>
<protein>
    <submittedName>
        <fullName evidence="1">CLUMA_CG008885, isoform A</fullName>
    </submittedName>
</protein>
<gene>
    <name evidence="1" type="ORF">CLUMA_CG008885</name>
</gene>
<dbReference type="AlphaFoldDB" id="A0A1J1I4T1"/>
<dbReference type="Proteomes" id="UP000183832">
    <property type="component" value="Unassembled WGS sequence"/>
</dbReference>
<evidence type="ECO:0000313" key="2">
    <source>
        <dbReference type="Proteomes" id="UP000183832"/>
    </source>
</evidence>